<dbReference type="PROSITE" id="PS51704">
    <property type="entry name" value="GP_PDE"/>
    <property type="match status" value="1"/>
</dbReference>
<keyword evidence="3" id="KW-1185">Reference proteome</keyword>
<dbReference type="Gene3D" id="3.20.20.190">
    <property type="entry name" value="Phosphatidylinositol (PI) phosphodiesterase"/>
    <property type="match status" value="1"/>
</dbReference>
<dbReference type="PANTHER" id="PTHR46211">
    <property type="entry name" value="GLYCEROPHOSPHORYL DIESTER PHOSPHODIESTERASE"/>
    <property type="match status" value="1"/>
</dbReference>
<evidence type="ECO:0000313" key="2">
    <source>
        <dbReference type="EMBL" id="SMC20880.1"/>
    </source>
</evidence>
<dbReference type="STRING" id="1121291.SAMN02745134_01130"/>
<dbReference type="SUPFAM" id="SSF51695">
    <property type="entry name" value="PLC-like phosphodiesterases"/>
    <property type="match status" value="1"/>
</dbReference>
<dbReference type="OrthoDB" id="384721at2"/>
<reference evidence="2 3" key="1">
    <citation type="submission" date="2017-04" db="EMBL/GenBank/DDBJ databases">
        <authorList>
            <person name="Afonso C.L."/>
            <person name="Miller P.J."/>
            <person name="Scott M.A."/>
            <person name="Spackman E."/>
            <person name="Goraichik I."/>
            <person name="Dimitrov K.M."/>
            <person name="Suarez D.L."/>
            <person name="Swayne D.E."/>
        </authorList>
    </citation>
    <scope>NUCLEOTIDE SEQUENCE [LARGE SCALE GENOMIC DNA]</scope>
    <source>
        <strain evidence="2 3">DSM 12555</strain>
    </source>
</reference>
<gene>
    <name evidence="2" type="ORF">SAMN02745134_01130</name>
</gene>
<dbReference type="Pfam" id="PF03009">
    <property type="entry name" value="GDPD"/>
    <property type="match status" value="1"/>
</dbReference>
<dbReference type="GO" id="GO:0008081">
    <property type="term" value="F:phosphoric diester hydrolase activity"/>
    <property type="evidence" value="ECO:0007669"/>
    <property type="project" value="InterPro"/>
</dbReference>
<dbReference type="Proteomes" id="UP000192468">
    <property type="component" value="Unassembled WGS sequence"/>
</dbReference>
<dbReference type="AlphaFoldDB" id="A0A1W1XAK2"/>
<dbReference type="RefSeq" id="WP_084114555.1">
    <property type="nucleotide sequence ID" value="NZ_FWXH01000003.1"/>
</dbReference>
<dbReference type="GO" id="GO:0006629">
    <property type="term" value="P:lipid metabolic process"/>
    <property type="evidence" value="ECO:0007669"/>
    <property type="project" value="InterPro"/>
</dbReference>
<accession>A0A1W1XAK2</accession>
<protein>
    <submittedName>
        <fullName evidence="2">Glycerophosphoryl diester phosphodiesterase</fullName>
    </submittedName>
</protein>
<feature type="domain" description="GP-PDE" evidence="1">
    <location>
        <begin position="55"/>
        <end position="285"/>
    </location>
</feature>
<dbReference type="EMBL" id="FWXH01000003">
    <property type="protein sequence ID" value="SMC20880.1"/>
    <property type="molecule type" value="Genomic_DNA"/>
</dbReference>
<organism evidence="2 3">
    <name type="scientific">Clostridium acidisoli DSM 12555</name>
    <dbReference type="NCBI Taxonomy" id="1121291"/>
    <lineage>
        <taxon>Bacteria</taxon>
        <taxon>Bacillati</taxon>
        <taxon>Bacillota</taxon>
        <taxon>Clostridia</taxon>
        <taxon>Eubacteriales</taxon>
        <taxon>Clostridiaceae</taxon>
        <taxon>Clostridium</taxon>
    </lineage>
</organism>
<name>A0A1W1XAK2_9CLOT</name>
<dbReference type="InterPro" id="IPR017946">
    <property type="entry name" value="PLC-like_Pdiesterase_TIM-brl"/>
</dbReference>
<sequence length="295" mass="33651">MYISNAKFKFISISIIILILSLVFSFSNKANSAPKNVSEKKNVIYLNKLYNLSGIKIIAHRATYYNEPENSLSGIRSCINYKVDYAEIDVQETKDGTVILMHDYNLKRLTGLNRKVSDLDYNQIKKLNIHSHVFQSLGYEKIPTLNQVVTSSKGKLNLIIEIKPYGNTNDLTKKVVAIMEKNDIVKTSMVHSLSYGILLNVKRLDRNITTGYIVTNPIKNLDLMNVDFFSIKQNILNPNLIKTIHQSHKRVFVWTVDSSSNIKDAINLNVDGVITDKPETLKNLLNEKYKKINKI</sequence>
<proteinExistence type="predicted"/>
<dbReference type="InterPro" id="IPR030395">
    <property type="entry name" value="GP_PDE_dom"/>
</dbReference>
<dbReference type="PANTHER" id="PTHR46211:SF8">
    <property type="entry name" value="PHOSPHODIESTERASE"/>
    <property type="match status" value="1"/>
</dbReference>
<evidence type="ECO:0000313" key="3">
    <source>
        <dbReference type="Proteomes" id="UP000192468"/>
    </source>
</evidence>
<evidence type="ECO:0000259" key="1">
    <source>
        <dbReference type="PROSITE" id="PS51704"/>
    </source>
</evidence>